<keyword evidence="3" id="KW-1185">Reference proteome</keyword>
<evidence type="ECO:0000313" key="3">
    <source>
        <dbReference type="Proteomes" id="UP000297626"/>
    </source>
</evidence>
<reference evidence="2 3" key="1">
    <citation type="submission" date="2019-03" db="EMBL/GenBank/DDBJ databases">
        <title>Genomics of glacier-inhabiting Cryobacterium strains.</title>
        <authorList>
            <person name="Liu Q."/>
            <person name="Xin Y.-H."/>
        </authorList>
    </citation>
    <scope>NUCLEOTIDE SEQUENCE [LARGE SCALE GENOMIC DNA]</scope>
    <source>
        <strain evidence="2 3">Sr54</strain>
    </source>
</reference>
<evidence type="ECO:0000259" key="1">
    <source>
        <dbReference type="Pfam" id="PF12770"/>
    </source>
</evidence>
<dbReference type="Pfam" id="PF12770">
    <property type="entry name" value="CHAT"/>
    <property type="match status" value="1"/>
</dbReference>
<protein>
    <submittedName>
        <fullName evidence="2">CHAT domain-containing protein</fullName>
    </submittedName>
</protein>
<accession>A0A4V3IWH0</accession>
<organism evidence="2 3">
    <name type="scientific">Cryobacterium serini</name>
    <dbReference type="NCBI Taxonomy" id="1259201"/>
    <lineage>
        <taxon>Bacteria</taxon>
        <taxon>Bacillati</taxon>
        <taxon>Actinomycetota</taxon>
        <taxon>Actinomycetes</taxon>
        <taxon>Micrococcales</taxon>
        <taxon>Microbacteriaceae</taxon>
        <taxon>Cryobacterium</taxon>
    </lineage>
</organism>
<dbReference type="EMBL" id="SOHN01000018">
    <property type="protein sequence ID" value="TFD85140.1"/>
    <property type="molecule type" value="Genomic_DNA"/>
</dbReference>
<proteinExistence type="predicted"/>
<dbReference type="InterPro" id="IPR024983">
    <property type="entry name" value="CHAT_dom"/>
</dbReference>
<gene>
    <name evidence="2" type="ORF">E3T51_14865</name>
</gene>
<evidence type="ECO:0000313" key="2">
    <source>
        <dbReference type="EMBL" id="TFD85140.1"/>
    </source>
</evidence>
<comment type="caution">
    <text evidence="2">The sequence shown here is derived from an EMBL/GenBank/DDBJ whole genome shotgun (WGS) entry which is preliminary data.</text>
</comment>
<sequence length="326" mass="34596">MSVAAADGAEGARVEVFDDRVVISRSGFISSLRQGARVEVPVSEISDVVVSRTGLLPGVFVLIGPGQPANPGWATNNTNPRAIYFDRGQQPALERVRVAILEHIFQSGPQSAPAAPWASNRSVVLFLTARPVDPRPAPLKEWSDLNVDLEQRVVLEELQGAGGQQSVELELRPAVTVDYLINDMLSTRPTVLHFSGHGLVEGLIVETQGRGVALVQEAALLRICSILEIAQELRLIVLNACLSARQANMLASSMHAVVGTLDSVKDSAAIAFSKGFYNALGHGTSTASAFAAGVAQVSLEGGEDEAQKYALFANPAVDPSTWGLLE</sequence>
<feature type="domain" description="CHAT" evidence="1">
    <location>
        <begin position="89"/>
        <end position="292"/>
    </location>
</feature>
<dbReference type="AlphaFoldDB" id="A0A4V3IWH0"/>
<dbReference type="Proteomes" id="UP000297626">
    <property type="component" value="Unassembled WGS sequence"/>
</dbReference>
<dbReference type="RefSeq" id="WP_134530535.1">
    <property type="nucleotide sequence ID" value="NZ_SOHN01000018.1"/>
</dbReference>
<name>A0A4V3IWH0_9MICO</name>